<dbReference type="Proteomes" id="UP000035721">
    <property type="component" value="Unassembled WGS sequence"/>
</dbReference>
<reference evidence="2 3" key="1">
    <citation type="journal article" date="2013" name="ISME J.">
        <title>A metabolic model for members of the genus Tetrasphaera involved in enhanced biological phosphorus removal.</title>
        <authorList>
            <person name="Kristiansen R."/>
            <person name="Nguyen H.T.T."/>
            <person name="Saunders A.M."/>
            <person name="Nielsen J.L."/>
            <person name="Wimmer R."/>
            <person name="Le V.Q."/>
            <person name="McIlroy S.J."/>
            <person name="Petrovski S."/>
            <person name="Seviour R.J."/>
            <person name="Calteau A."/>
            <person name="Nielsen K.L."/>
            <person name="Nielsen P.H."/>
        </authorList>
    </citation>
    <scope>NUCLEOTIDE SEQUENCE [LARGE SCALE GENOMIC DNA]</scope>
    <source>
        <strain evidence="2 3">T1-X7</strain>
    </source>
</reference>
<dbReference type="EMBL" id="CAJB01000109">
    <property type="protein sequence ID" value="CCH77444.1"/>
    <property type="molecule type" value="Genomic_DNA"/>
</dbReference>
<organism evidence="2 3">
    <name type="scientific">Nostocoides japonicum T1-X7</name>
    <dbReference type="NCBI Taxonomy" id="1194083"/>
    <lineage>
        <taxon>Bacteria</taxon>
        <taxon>Bacillati</taxon>
        <taxon>Actinomycetota</taxon>
        <taxon>Actinomycetes</taxon>
        <taxon>Micrococcales</taxon>
        <taxon>Intrasporangiaceae</taxon>
        <taxon>Nostocoides</taxon>
    </lineage>
</organism>
<gene>
    <name evidence="2" type="ORF">BN12_1970004</name>
</gene>
<dbReference type="STRING" id="1194083.BN12_1970004"/>
<sequence length="162" mass="17700">MARAEYGWPVPVPVPVPVLVLVSVLRPVPVLRQQAHRSVPRYLDPDDVPGVEVSRAHRSVIGYLDPDDASGVEASRPDRSVIGYLDPDDAPGIEVSRPHRSVIRYLDPDDAPRNRGIQMPPERHQIPRRVRHPSGSRYLVPVRGGEPGGGRVGAVGLVRAMG</sequence>
<dbReference type="AlphaFoldDB" id="A0A077LZS1"/>
<keyword evidence="3" id="KW-1185">Reference proteome</keyword>
<evidence type="ECO:0000256" key="1">
    <source>
        <dbReference type="SAM" id="MobiDB-lite"/>
    </source>
</evidence>
<comment type="caution">
    <text evidence="2">The sequence shown here is derived from an EMBL/GenBank/DDBJ whole genome shotgun (WGS) entry which is preliminary data.</text>
</comment>
<protein>
    <submittedName>
        <fullName evidence="2">Uncharacterized protein</fullName>
    </submittedName>
</protein>
<name>A0A077LZS1_9MICO</name>
<proteinExistence type="predicted"/>
<feature type="region of interest" description="Disordered" evidence="1">
    <location>
        <begin position="64"/>
        <end position="91"/>
    </location>
</feature>
<evidence type="ECO:0000313" key="3">
    <source>
        <dbReference type="Proteomes" id="UP000035721"/>
    </source>
</evidence>
<accession>A0A077LZS1</accession>
<evidence type="ECO:0000313" key="2">
    <source>
        <dbReference type="EMBL" id="CCH77444.1"/>
    </source>
</evidence>